<dbReference type="Gene3D" id="3.30.300.50">
    <property type="match status" value="1"/>
</dbReference>
<keyword evidence="4" id="KW-0378">Hydrolase</keyword>
<evidence type="ECO:0000256" key="4">
    <source>
        <dbReference type="ARBA" id="ARBA00022801"/>
    </source>
</evidence>
<evidence type="ECO:0000256" key="5">
    <source>
        <dbReference type="ARBA" id="ARBA00022825"/>
    </source>
</evidence>
<dbReference type="Pfam" id="PF02983">
    <property type="entry name" value="Pro_Al_protease"/>
    <property type="match status" value="1"/>
</dbReference>
<feature type="signal peptide" evidence="8">
    <location>
        <begin position="1"/>
        <end position="28"/>
    </location>
</feature>
<evidence type="ECO:0000256" key="1">
    <source>
        <dbReference type="ARBA" id="ARBA00007664"/>
    </source>
</evidence>
<proteinExistence type="inferred from homology"/>
<keyword evidence="7" id="KW-1015">Disulfide bond</keyword>
<comment type="similarity">
    <text evidence="1">Belongs to the peptidase S1 family.</text>
</comment>
<comment type="caution">
    <text evidence="11">The sequence shown here is derived from an EMBL/GenBank/DDBJ whole genome shotgun (WGS) entry which is preliminary data.</text>
</comment>
<organism evidence="11 12">
    <name type="scientific">Lentzea cavernae</name>
    <dbReference type="NCBI Taxonomy" id="2020703"/>
    <lineage>
        <taxon>Bacteria</taxon>
        <taxon>Bacillati</taxon>
        <taxon>Actinomycetota</taxon>
        <taxon>Actinomycetes</taxon>
        <taxon>Pseudonocardiales</taxon>
        <taxon>Pseudonocardiaceae</taxon>
        <taxon>Lentzea</taxon>
    </lineage>
</organism>
<dbReference type="InterPro" id="IPR035070">
    <property type="entry name" value="Streptogrisin_prodomain"/>
</dbReference>
<dbReference type="PROSITE" id="PS00135">
    <property type="entry name" value="TRYPSIN_SER"/>
    <property type="match status" value="1"/>
</dbReference>
<feature type="chain" id="PRO_5045479436" evidence="8">
    <location>
        <begin position="29"/>
        <end position="342"/>
    </location>
</feature>
<dbReference type="InterPro" id="IPR004236">
    <property type="entry name" value="Pept_S1_alpha_lytic"/>
</dbReference>
<dbReference type="Pfam" id="PF00089">
    <property type="entry name" value="Trypsin"/>
    <property type="match status" value="1"/>
</dbReference>
<protein>
    <submittedName>
        <fullName evidence="11">Serine protease</fullName>
    </submittedName>
</protein>
<keyword evidence="5" id="KW-0720">Serine protease</keyword>
<keyword evidence="2 11" id="KW-0645">Protease</keyword>
<evidence type="ECO:0000259" key="9">
    <source>
        <dbReference type="Pfam" id="PF00089"/>
    </source>
</evidence>
<name>A0ABQ3MF15_9PSEU</name>
<gene>
    <name evidence="11" type="ORF">GCM10017774_40580</name>
</gene>
<dbReference type="Gene3D" id="2.40.10.10">
    <property type="entry name" value="Trypsin-like serine proteases"/>
    <property type="match status" value="2"/>
</dbReference>
<dbReference type="InterPro" id="IPR009003">
    <property type="entry name" value="Peptidase_S1_PA"/>
</dbReference>
<dbReference type="CDD" id="cd21112">
    <property type="entry name" value="alphaLP-like"/>
    <property type="match status" value="1"/>
</dbReference>
<evidence type="ECO:0000259" key="10">
    <source>
        <dbReference type="Pfam" id="PF02983"/>
    </source>
</evidence>
<evidence type="ECO:0000256" key="3">
    <source>
        <dbReference type="ARBA" id="ARBA00022729"/>
    </source>
</evidence>
<accession>A0ABQ3MF15</accession>
<sequence length="342" mass="33709">MGRTTSLALASVVALAAGLVVSAPIAQASEPGRLADALAAGLGAASPGSYVDDSGRLVVTVTDGAAAKAVTAAGARAEVVEHSAAALAASTGVLDRTARIPGTSWGVDPATNQVVVSADATVTGSALARLRSVVGGLGETARLEQVGGSFRPAITGGDAILGGGVRCSLGFNVKTPGTSTAYLLTAGHCGNATSTWSTSGGQVIASRVGTSFPGNDYALFRYTSGISRPGEVNLYNGTRRDIARAGNAVVGQTVGRSGSTTGFHRGKVTGLNVTVNYVDGTTVTGMIGTTVCVQGGDSGGPLFADNTALGLTSGGSGDCTSGGRSFYQPVTEALQAYGVAVY</sequence>
<dbReference type="GO" id="GO:0006508">
    <property type="term" value="P:proteolysis"/>
    <property type="evidence" value="ECO:0007669"/>
    <property type="project" value="UniProtKB-KW"/>
</dbReference>
<evidence type="ECO:0000256" key="6">
    <source>
        <dbReference type="ARBA" id="ARBA00023145"/>
    </source>
</evidence>
<dbReference type="PRINTS" id="PR00861">
    <property type="entry name" value="ALYTICPTASE"/>
</dbReference>
<dbReference type="Proteomes" id="UP000605568">
    <property type="component" value="Unassembled WGS sequence"/>
</dbReference>
<keyword evidence="6" id="KW-0865">Zymogen</keyword>
<evidence type="ECO:0000256" key="8">
    <source>
        <dbReference type="SAM" id="SignalP"/>
    </source>
</evidence>
<evidence type="ECO:0000256" key="7">
    <source>
        <dbReference type="ARBA" id="ARBA00023157"/>
    </source>
</evidence>
<evidence type="ECO:0000313" key="11">
    <source>
        <dbReference type="EMBL" id="GHH43118.1"/>
    </source>
</evidence>
<evidence type="ECO:0000256" key="2">
    <source>
        <dbReference type="ARBA" id="ARBA00022670"/>
    </source>
</evidence>
<dbReference type="InterPro" id="IPR001254">
    <property type="entry name" value="Trypsin_dom"/>
</dbReference>
<dbReference type="InterPro" id="IPR018114">
    <property type="entry name" value="TRYPSIN_HIS"/>
</dbReference>
<keyword evidence="3 8" id="KW-0732">Signal</keyword>
<dbReference type="EMBL" id="BNAR01000005">
    <property type="protein sequence ID" value="GHH43118.1"/>
    <property type="molecule type" value="Genomic_DNA"/>
</dbReference>
<dbReference type="GO" id="GO:0008233">
    <property type="term" value="F:peptidase activity"/>
    <property type="evidence" value="ECO:0007669"/>
    <property type="project" value="UniProtKB-KW"/>
</dbReference>
<dbReference type="PROSITE" id="PS00134">
    <property type="entry name" value="TRYPSIN_HIS"/>
    <property type="match status" value="1"/>
</dbReference>
<feature type="domain" description="Peptidase S1" evidence="9">
    <location>
        <begin position="163"/>
        <end position="334"/>
    </location>
</feature>
<dbReference type="SUPFAM" id="SSF50494">
    <property type="entry name" value="Trypsin-like serine proteases"/>
    <property type="match status" value="1"/>
</dbReference>
<dbReference type="RefSeq" id="WP_191299627.1">
    <property type="nucleotide sequence ID" value="NZ_BNAR01000005.1"/>
</dbReference>
<dbReference type="InterPro" id="IPR001316">
    <property type="entry name" value="Pept_S1A_streptogrisin"/>
</dbReference>
<feature type="domain" description="Peptidase S1A alpha-lytic prodomain" evidence="10">
    <location>
        <begin position="82"/>
        <end position="137"/>
    </location>
</feature>
<reference evidence="12" key="1">
    <citation type="journal article" date="2019" name="Int. J. Syst. Evol. Microbiol.">
        <title>The Global Catalogue of Microorganisms (GCM) 10K type strain sequencing project: providing services to taxonomists for standard genome sequencing and annotation.</title>
        <authorList>
            <consortium name="The Broad Institute Genomics Platform"/>
            <consortium name="The Broad Institute Genome Sequencing Center for Infectious Disease"/>
            <person name="Wu L."/>
            <person name="Ma J."/>
        </authorList>
    </citation>
    <scope>NUCLEOTIDE SEQUENCE [LARGE SCALE GENOMIC DNA]</scope>
    <source>
        <strain evidence="12">CGMCC 4.7367</strain>
    </source>
</reference>
<keyword evidence="12" id="KW-1185">Reference proteome</keyword>
<evidence type="ECO:0000313" key="12">
    <source>
        <dbReference type="Proteomes" id="UP000605568"/>
    </source>
</evidence>
<dbReference type="InterPro" id="IPR033116">
    <property type="entry name" value="TRYPSIN_SER"/>
</dbReference>
<dbReference type="PIRSF" id="PIRSF001134">
    <property type="entry name" value="Streptogrisin"/>
    <property type="match status" value="1"/>
</dbReference>
<dbReference type="InterPro" id="IPR043504">
    <property type="entry name" value="Peptidase_S1_PA_chymotrypsin"/>
</dbReference>